<proteinExistence type="predicted"/>
<dbReference type="InParanoid" id="A8NBG5"/>
<evidence type="ECO:0008006" key="4">
    <source>
        <dbReference type="Google" id="ProtNLM"/>
    </source>
</evidence>
<dbReference type="SUPFAM" id="SSF57903">
    <property type="entry name" value="FYVE/PHD zinc finger"/>
    <property type="match status" value="1"/>
</dbReference>
<dbReference type="GeneID" id="6008647"/>
<evidence type="ECO:0000256" key="1">
    <source>
        <dbReference type="SAM" id="MobiDB-lite"/>
    </source>
</evidence>
<sequence>MAEARRGLPLLSGPPPPLANSAQSEGCRRCGKEFNIVFSRSRKCNHCDYQALSPRIDSSGYEMVPVCGYCIDFLNLTAAGKAQLKSLPLAKLKKYANAYGIRITHAVEKDDVIEAILSARRPNGCLAPENENYYRRHSVPAADQRPGFRNMFRSQPATPPQPPPPPPRQTRPQSFPRPDLAPDPPHGYGSQPGPSYFHGAPPNVPPHPHSYPQSQSFYHSAPPPHHHHPPQPPQQPMPNWTQYPGQQQPYPTYQSHHHHHFQQNAPPPPPPPPEASRPPPPPQQRSEPPPPPPRPQPSTNQATSRPAPPPPPSLDELINMSTEEIGKLSISALKSILFTNHVNAGQILEKQDLVKKVLTLVDDERQERERQRQAEELEEMERLQREQEAREERERAQREREQQEQAEATPNPPSASQETDQPTSATQDEQAEAHGNASSPPKPSMPPPPAFNSTSGAQRGGLCVICQDKDANIAIVDCG</sequence>
<accession>A8NBG5</accession>
<dbReference type="VEuPathDB" id="FungiDB:CC1G_02425"/>
<feature type="compositionally biased region" description="Polar residues" evidence="1">
    <location>
        <begin position="414"/>
        <end position="428"/>
    </location>
</feature>
<dbReference type="Proteomes" id="UP000001861">
    <property type="component" value="Unassembled WGS sequence"/>
</dbReference>
<protein>
    <recommendedName>
        <fullName evidence="4">FYVE-type domain-containing protein</fullName>
    </recommendedName>
</protein>
<dbReference type="OMA" id="FTRARRC"/>
<feature type="region of interest" description="Disordered" evidence="1">
    <location>
        <begin position="360"/>
        <end position="458"/>
    </location>
</feature>
<comment type="caution">
    <text evidence="2">The sequence shown here is derived from an EMBL/GenBank/DDBJ whole genome shotgun (WGS) entry which is preliminary data.</text>
</comment>
<dbReference type="InterPro" id="IPR011011">
    <property type="entry name" value="Znf_FYVE_PHD"/>
</dbReference>
<feature type="region of interest" description="Disordered" evidence="1">
    <location>
        <begin position="1"/>
        <end position="24"/>
    </location>
</feature>
<gene>
    <name evidence="2" type="ORF">CC1G_02425</name>
</gene>
<feature type="compositionally biased region" description="Basic and acidic residues" evidence="1">
    <location>
        <begin position="362"/>
        <end position="403"/>
    </location>
</feature>
<dbReference type="RefSeq" id="XP_001832163.2">
    <property type="nucleotide sequence ID" value="XM_001832111.2"/>
</dbReference>
<feature type="region of interest" description="Disordered" evidence="1">
    <location>
        <begin position="139"/>
        <end position="320"/>
    </location>
</feature>
<reference evidence="2 3" key="1">
    <citation type="journal article" date="2010" name="Proc. Natl. Acad. Sci. U.S.A.">
        <title>Insights into evolution of multicellular fungi from the assembled chromosomes of the mushroom Coprinopsis cinerea (Coprinus cinereus).</title>
        <authorList>
            <person name="Stajich J.E."/>
            <person name="Wilke S.K."/>
            <person name="Ahren D."/>
            <person name="Au C.H."/>
            <person name="Birren B.W."/>
            <person name="Borodovsky M."/>
            <person name="Burns C."/>
            <person name="Canback B."/>
            <person name="Casselton L.A."/>
            <person name="Cheng C.K."/>
            <person name="Deng J."/>
            <person name="Dietrich F.S."/>
            <person name="Fargo D.C."/>
            <person name="Farman M.L."/>
            <person name="Gathman A.C."/>
            <person name="Goldberg J."/>
            <person name="Guigo R."/>
            <person name="Hoegger P.J."/>
            <person name="Hooker J.B."/>
            <person name="Huggins A."/>
            <person name="James T.Y."/>
            <person name="Kamada T."/>
            <person name="Kilaru S."/>
            <person name="Kodira C."/>
            <person name="Kues U."/>
            <person name="Kupfer D."/>
            <person name="Kwan H.S."/>
            <person name="Lomsadze A."/>
            <person name="Li W."/>
            <person name="Lilly W.W."/>
            <person name="Ma L.J."/>
            <person name="Mackey A.J."/>
            <person name="Manning G."/>
            <person name="Martin F."/>
            <person name="Muraguchi H."/>
            <person name="Natvig D.O."/>
            <person name="Palmerini H."/>
            <person name="Ramesh M.A."/>
            <person name="Rehmeyer C.J."/>
            <person name="Roe B.A."/>
            <person name="Shenoy N."/>
            <person name="Stanke M."/>
            <person name="Ter-Hovhannisyan V."/>
            <person name="Tunlid A."/>
            <person name="Velagapudi R."/>
            <person name="Vision T.J."/>
            <person name="Zeng Q."/>
            <person name="Zolan M.E."/>
            <person name="Pukkila P.J."/>
        </authorList>
    </citation>
    <scope>NUCLEOTIDE SEQUENCE [LARGE SCALE GENOMIC DNA]</scope>
    <source>
        <strain evidence="3">Okayama-7 / 130 / ATCC MYA-4618 / FGSC 9003</strain>
    </source>
</reference>
<feature type="compositionally biased region" description="Pro residues" evidence="1">
    <location>
        <begin position="157"/>
        <end position="169"/>
    </location>
</feature>
<organism evidence="2 3">
    <name type="scientific">Coprinopsis cinerea (strain Okayama-7 / 130 / ATCC MYA-4618 / FGSC 9003)</name>
    <name type="common">Inky cap fungus</name>
    <name type="synonym">Hormographiella aspergillata</name>
    <dbReference type="NCBI Taxonomy" id="240176"/>
    <lineage>
        <taxon>Eukaryota</taxon>
        <taxon>Fungi</taxon>
        <taxon>Dikarya</taxon>
        <taxon>Basidiomycota</taxon>
        <taxon>Agaricomycotina</taxon>
        <taxon>Agaricomycetes</taxon>
        <taxon>Agaricomycetidae</taxon>
        <taxon>Agaricales</taxon>
        <taxon>Agaricineae</taxon>
        <taxon>Psathyrellaceae</taxon>
        <taxon>Coprinopsis</taxon>
    </lineage>
</organism>
<dbReference type="OrthoDB" id="3045089at2759"/>
<dbReference type="KEGG" id="cci:CC1G_02425"/>
<keyword evidence="3" id="KW-1185">Reference proteome</keyword>
<dbReference type="HOGENOM" id="CLU_040332_0_0_1"/>
<dbReference type="eggNOG" id="KOG4275">
    <property type="taxonomic scope" value="Eukaryota"/>
</dbReference>
<name>A8NBG5_COPC7</name>
<dbReference type="AlphaFoldDB" id="A8NBG5"/>
<dbReference type="EMBL" id="AACS02000009">
    <property type="protein sequence ID" value="EAU89536.2"/>
    <property type="molecule type" value="Genomic_DNA"/>
</dbReference>
<evidence type="ECO:0000313" key="2">
    <source>
        <dbReference type="EMBL" id="EAU89536.2"/>
    </source>
</evidence>
<feature type="compositionally biased region" description="Pro residues" evidence="1">
    <location>
        <begin position="265"/>
        <end position="296"/>
    </location>
</feature>
<evidence type="ECO:0000313" key="3">
    <source>
        <dbReference type="Proteomes" id="UP000001861"/>
    </source>
</evidence>
<feature type="compositionally biased region" description="Low complexity" evidence="1">
    <location>
        <begin position="241"/>
        <end position="254"/>
    </location>
</feature>
<feature type="compositionally biased region" description="Pro residues" evidence="1">
    <location>
        <begin position="440"/>
        <end position="450"/>
    </location>
</feature>
<dbReference type="STRING" id="240176.A8NBG5"/>